<reference evidence="8" key="1">
    <citation type="submission" date="2025-08" db="UniProtKB">
        <authorList>
            <consortium name="RefSeq"/>
        </authorList>
    </citation>
    <scope>IDENTIFICATION</scope>
</reference>
<feature type="domain" description="Lipocalin/cytosolic fatty-acid binding" evidence="6">
    <location>
        <begin position="33"/>
        <end position="170"/>
    </location>
</feature>
<dbReference type="KEGG" id="mcal:110290465"/>
<dbReference type="InterPro" id="IPR012674">
    <property type="entry name" value="Calycin"/>
</dbReference>
<sequence>MKSLLLTVTLSSLVATLQAYDDLPFISEEDKLSGVWFIKAIVSQRREAEGETLVAFPIKFTCPEEGTLELRHTLASKGECINLGIRMQRTEEPGQYSAFWGHTLFYIYDLPVKDHYILYSESHPFQKISQFGYLIGKYPEENQDTLEVFKEFIQHKGFLQENIHVPEQRERCIPKHNSAHQDHKC</sequence>
<keyword evidence="7" id="KW-1185">Reference proteome</keyword>
<keyword evidence="4 5" id="KW-0732">Signal</keyword>
<dbReference type="PRINTS" id="PR01175">
    <property type="entry name" value="VNEBNERGLAND"/>
</dbReference>
<dbReference type="GeneID" id="110290465"/>
<evidence type="ECO:0000256" key="2">
    <source>
        <dbReference type="ARBA" id="ARBA00006889"/>
    </source>
</evidence>
<protein>
    <submittedName>
        <fullName evidence="8">Odorant-binding protein 2b</fullName>
    </submittedName>
</protein>
<dbReference type="GO" id="GO:0005615">
    <property type="term" value="C:extracellular space"/>
    <property type="evidence" value="ECO:0007669"/>
    <property type="project" value="TreeGrafter"/>
</dbReference>
<evidence type="ECO:0000313" key="8">
    <source>
        <dbReference type="RefSeq" id="XP_021012672.1"/>
    </source>
</evidence>
<dbReference type="InterPro" id="IPR002450">
    <property type="entry name" value="von_Ebner_gland"/>
</dbReference>
<evidence type="ECO:0000256" key="4">
    <source>
        <dbReference type="ARBA" id="ARBA00022729"/>
    </source>
</evidence>
<evidence type="ECO:0000313" key="7">
    <source>
        <dbReference type="Proteomes" id="UP000515126"/>
    </source>
</evidence>
<dbReference type="GO" id="GO:0036094">
    <property type="term" value="F:small molecule binding"/>
    <property type="evidence" value="ECO:0007669"/>
    <property type="project" value="InterPro"/>
</dbReference>
<evidence type="ECO:0000256" key="1">
    <source>
        <dbReference type="ARBA" id="ARBA00004613"/>
    </source>
</evidence>
<evidence type="ECO:0000259" key="6">
    <source>
        <dbReference type="Pfam" id="PF00061"/>
    </source>
</evidence>
<dbReference type="RefSeq" id="XP_021012672.1">
    <property type="nucleotide sequence ID" value="XM_021157013.1"/>
</dbReference>
<organism evidence="7 8">
    <name type="scientific">Mus caroli</name>
    <name type="common">Ryukyu mouse</name>
    <name type="synonym">Ricefield mouse</name>
    <dbReference type="NCBI Taxonomy" id="10089"/>
    <lineage>
        <taxon>Eukaryota</taxon>
        <taxon>Metazoa</taxon>
        <taxon>Chordata</taxon>
        <taxon>Craniata</taxon>
        <taxon>Vertebrata</taxon>
        <taxon>Euteleostomi</taxon>
        <taxon>Mammalia</taxon>
        <taxon>Eutheria</taxon>
        <taxon>Euarchontoglires</taxon>
        <taxon>Glires</taxon>
        <taxon>Rodentia</taxon>
        <taxon>Myomorpha</taxon>
        <taxon>Muroidea</taxon>
        <taxon>Muridae</taxon>
        <taxon>Murinae</taxon>
        <taxon>Mus</taxon>
        <taxon>Mus</taxon>
    </lineage>
</organism>
<dbReference type="InterPro" id="IPR000566">
    <property type="entry name" value="Lipocln_cytosolic_FA-bd_dom"/>
</dbReference>
<dbReference type="AlphaFoldDB" id="A0A6P5PHS5"/>
<evidence type="ECO:0000256" key="3">
    <source>
        <dbReference type="ARBA" id="ARBA00022525"/>
    </source>
</evidence>
<dbReference type="Proteomes" id="UP000515126">
    <property type="component" value="Chromosome 2"/>
</dbReference>
<name>A0A6P5PHS5_MUSCR</name>
<accession>A0A6P5PHS5</accession>
<keyword evidence="3" id="KW-0964">Secreted</keyword>
<dbReference type="CTD" id="29989"/>
<dbReference type="CDD" id="cd19414">
    <property type="entry name" value="lipocalin_1_3_4_13-like"/>
    <property type="match status" value="1"/>
</dbReference>
<dbReference type="Gene3D" id="2.40.128.20">
    <property type="match status" value="1"/>
</dbReference>
<dbReference type="PANTHER" id="PTHR11430:SF5">
    <property type="entry name" value="VOMERONASAL SECRETORY PROTEIN 2"/>
    <property type="match status" value="1"/>
</dbReference>
<dbReference type="Pfam" id="PF00061">
    <property type="entry name" value="Lipocalin"/>
    <property type="match status" value="1"/>
</dbReference>
<proteinExistence type="inferred from homology"/>
<dbReference type="PANTHER" id="PTHR11430">
    <property type="entry name" value="LIPOCALIN"/>
    <property type="match status" value="1"/>
</dbReference>
<evidence type="ECO:0000256" key="5">
    <source>
        <dbReference type="SAM" id="SignalP"/>
    </source>
</evidence>
<feature type="signal peptide" evidence="5">
    <location>
        <begin position="1"/>
        <end position="19"/>
    </location>
</feature>
<gene>
    <name evidence="8" type="primary">Obp2b</name>
</gene>
<comment type="similarity">
    <text evidence="2">Belongs to the calycin superfamily. Lipocalin family.</text>
</comment>
<dbReference type="InterPro" id="IPR002345">
    <property type="entry name" value="Lipocalin"/>
</dbReference>
<dbReference type="SUPFAM" id="SSF50814">
    <property type="entry name" value="Lipocalins"/>
    <property type="match status" value="1"/>
</dbReference>
<comment type="subcellular location">
    <subcellularLocation>
        <location evidence="1">Secreted</location>
    </subcellularLocation>
</comment>
<feature type="chain" id="PRO_5027619749" evidence="5">
    <location>
        <begin position="20"/>
        <end position="185"/>
    </location>
</feature>